<dbReference type="InterPro" id="IPR010914">
    <property type="entry name" value="RsgA_GTPase_dom"/>
</dbReference>
<dbReference type="Proteomes" id="UP000004431">
    <property type="component" value="Unassembled WGS sequence"/>
</dbReference>
<gene>
    <name evidence="2" type="ORF">HMPREF9248_0640</name>
</gene>
<reference evidence="2 3" key="1">
    <citation type="submission" date="2010-08" db="EMBL/GenBank/DDBJ databases">
        <authorList>
            <person name="Durkin A.S."/>
            <person name="Madupu R."/>
            <person name="Torralba M."/>
            <person name="Gillis M."/>
            <person name="Methe B."/>
            <person name="Sutton G."/>
            <person name="Nelson K.E."/>
        </authorList>
    </citation>
    <scope>NUCLEOTIDE SEQUENCE [LARGE SCALE GENOMIC DNA]</scope>
    <source>
        <strain evidence="2 3">PB189-T1-4</strain>
    </source>
</reference>
<dbReference type="SUPFAM" id="SSF52540">
    <property type="entry name" value="P-loop containing nucleoside triphosphate hydrolases"/>
    <property type="match status" value="1"/>
</dbReference>
<keyword evidence="3" id="KW-1185">Reference proteome</keyword>
<evidence type="ECO:0000313" key="2">
    <source>
        <dbReference type="EMBL" id="EFL43653.1"/>
    </source>
</evidence>
<evidence type="ECO:0000313" key="3">
    <source>
        <dbReference type="Proteomes" id="UP000004431"/>
    </source>
</evidence>
<proteinExistence type="predicted"/>
<protein>
    <recommendedName>
        <fullName evidence="1">EngC GTPase domain-containing protein</fullName>
    </recommendedName>
</protein>
<comment type="caution">
    <text evidence="2">The sequence shown here is derived from an EMBL/GenBank/DDBJ whole genome shotgun (WGS) entry which is preliminary data.</text>
</comment>
<feature type="domain" description="EngC GTPase" evidence="1">
    <location>
        <begin position="280"/>
        <end position="357"/>
    </location>
</feature>
<dbReference type="InterPro" id="IPR004881">
    <property type="entry name" value="Ribosome_biogen_GTPase_RsgA"/>
</dbReference>
<dbReference type="RefSeq" id="WP_006304785.1">
    <property type="nucleotide sequence ID" value="NZ_AEDQ01000033.1"/>
</dbReference>
<dbReference type="Gene3D" id="1.10.40.50">
    <property type="entry name" value="Probable gtpase engc, domain 3"/>
    <property type="match status" value="1"/>
</dbReference>
<accession>A0ABN0AYR6</accession>
<dbReference type="EMBL" id="AEDQ01000033">
    <property type="protein sequence ID" value="EFL43653.1"/>
    <property type="molecule type" value="Genomic_DNA"/>
</dbReference>
<dbReference type="PANTHER" id="PTHR32120">
    <property type="entry name" value="SMALL RIBOSOMAL SUBUNIT BIOGENESIS GTPASE RSGA"/>
    <property type="match status" value="1"/>
</dbReference>
<dbReference type="Gene3D" id="3.40.50.300">
    <property type="entry name" value="P-loop containing nucleotide triphosphate hydrolases"/>
    <property type="match status" value="1"/>
</dbReference>
<dbReference type="InterPro" id="IPR027417">
    <property type="entry name" value="P-loop_NTPase"/>
</dbReference>
<dbReference type="Pfam" id="PF03193">
    <property type="entry name" value="RsgA_GTPase"/>
    <property type="match status" value="2"/>
</dbReference>
<name>A0ABN0AYR6_9ACTN</name>
<evidence type="ECO:0000259" key="1">
    <source>
        <dbReference type="Pfam" id="PF03193"/>
    </source>
</evidence>
<feature type="domain" description="EngC GTPase" evidence="1">
    <location>
        <begin position="132"/>
        <end position="203"/>
    </location>
</feature>
<organism evidence="2 3">
    <name type="scientific">Fannyhessea vaginae PB189-T1-4</name>
    <dbReference type="NCBI Taxonomy" id="866774"/>
    <lineage>
        <taxon>Bacteria</taxon>
        <taxon>Bacillati</taxon>
        <taxon>Actinomycetota</taxon>
        <taxon>Coriobacteriia</taxon>
        <taxon>Coriobacteriales</taxon>
        <taxon>Atopobiaceae</taxon>
        <taxon>Fannyhessea</taxon>
    </lineage>
</organism>
<sequence length="422" mass="45064">MSVNETQTNPVFADCVRAAGDAWSTYMHRLSQAQRSLGANVVAADVAGTGDGFSSPLCLAQCIRLDKSYPMVVCAQGTMRGEFAAQRSKHGNKLQVCIGDWVIIRIDAAHNMAIIVDVCPRIRAFSRWIGDRRGTMQTLAANITHVALTCALGAQPLCIDQLVRACVIAAHNNITPCIILTKADRISPAHLCEQLERMVGAIPPHVCVYVCSAAAFSHGDEDALIQSFLDDGAVASFMYAHPQVTWGVSAVRRALCGAGAGGGADVDAADANNATPSACVDSLSPSSTAPIVTMFFGMSGAGKSTLINTLLHQHIMDTSRTRARDDAGRHTTVSRRLLRVNAHAMLIDCPGVRTLRLLFEEDGVRRLFADALPQDGACKFSDCTHTHEPGCALKDVAYARIYAQLMGEIADAQTEVAADVRS</sequence>